<dbReference type="AlphaFoldDB" id="A0ABD1YAG6"/>
<dbReference type="EMBL" id="JBHFFA010000006">
    <property type="protein sequence ID" value="KAL2622702.1"/>
    <property type="molecule type" value="Genomic_DNA"/>
</dbReference>
<comment type="caution">
    <text evidence="1">The sequence shown here is derived from an EMBL/GenBank/DDBJ whole genome shotgun (WGS) entry which is preliminary data.</text>
</comment>
<sequence>MARHQVTPFTFGDLHPKLKQMKVGMKWYVTLMPRYGAWQSRHSEDPSLLGIIIHVVEDRNVNFAFVLLENLTYFRFIVNPKLFEASRSQAAIGDSLRNVHAEEIIGACMSFIGHLP</sequence>
<protein>
    <submittedName>
        <fullName evidence="1">Uncharacterized protein</fullName>
    </submittedName>
</protein>
<evidence type="ECO:0000313" key="2">
    <source>
        <dbReference type="Proteomes" id="UP001605036"/>
    </source>
</evidence>
<proteinExistence type="predicted"/>
<name>A0ABD1YAG6_9MARC</name>
<keyword evidence="2" id="KW-1185">Reference proteome</keyword>
<accession>A0ABD1YAG6</accession>
<organism evidence="1 2">
    <name type="scientific">Riccia fluitans</name>
    <dbReference type="NCBI Taxonomy" id="41844"/>
    <lineage>
        <taxon>Eukaryota</taxon>
        <taxon>Viridiplantae</taxon>
        <taxon>Streptophyta</taxon>
        <taxon>Embryophyta</taxon>
        <taxon>Marchantiophyta</taxon>
        <taxon>Marchantiopsida</taxon>
        <taxon>Marchantiidae</taxon>
        <taxon>Marchantiales</taxon>
        <taxon>Ricciaceae</taxon>
        <taxon>Riccia</taxon>
    </lineage>
</organism>
<gene>
    <name evidence="1" type="ORF">R1flu_002907</name>
</gene>
<evidence type="ECO:0000313" key="1">
    <source>
        <dbReference type="EMBL" id="KAL2622702.1"/>
    </source>
</evidence>
<reference evidence="1 2" key="1">
    <citation type="submission" date="2024-09" db="EMBL/GenBank/DDBJ databases">
        <title>Chromosome-scale assembly of Riccia fluitans.</title>
        <authorList>
            <person name="Paukszto L."/>
            <person name="Sawicki J."/>
            <person name="Karawczyk K."/>
            <person name="Piernik-Szablinska J."/>
            <person name="Szczecinska M."/>
            <person name="Mazdziarz M."/>
        </authorList>
    </citation>
    <scope>NUCLEOTIDE SEQUENCE [LARGE SCALE GENOMIC DNA]</scope>
    <source>
        <strain evidence="1">Rf_01</strain>
        <tissue evidence="1">Aerial parts of the thallus</tissue>
    </source>
</reference>
<dbReference type="Proteomes" id="UP001605036">
    <property type="component" value="Unassembled WGS sequence"/>
</dbReference>